<protein>
    <submittedName>
        <fullName evidence="1">Uncharacterized protein</fullName>
    </submittedName>
</protein>
<organism evidence="1 2">
    <name type="scientific">Vibrio phage JSF7</name>
    <dbReference type="NCBI Taxonomy" id="1292086"/>
    <lineage>
        <taxon>Viruses</taxon>
        <taxon>Duplodnaviria</taxon>
        <taxon>Heunggongvirae</taxon>
        <taxon>Uroviricota</taxon>
        <taxon>Caudoviricetes</taxon>
        <taxon>Autographivirales</taxon>
        <taxon>Tawavirus</taxon>
        <taxon>Tawavirus JSF7</taxon>
    </lineage>
</organism>
<dbReference type="GeneID" id="54974185"/>
<reference evidence="1 2" key="1">
    <citation type="journal article" date="2017" name="PLoS ONE">
        <title>Environmental bacteriophages active on biofilms and planktonic forms of toxigenic Vibrio cholerae: Potential relevance in cholera epidemiology.</title>
        <authorList>
            <person name="Naser I.B."/>
            <person name="Hoque M.M."/>
            <person name="Abdullah A."/>
            <person name="Bari S.M.N."/>
            <person name="Ghosh A.N."/>
            <person name="Faruque S.M."/>
        </authorList>
    </citation>
    <scope>NUCLEOTIDE SEQUENCE [LARGE SCALE GENOMIC DNA]</scope>
</reference>
<keyword evidence="2" id="KW-1185">Reference proteome</keyword>
<name>A0A240EWX1_9CAUD</name>
<accession>A0A240EWX1</accession>
<dbReference type="KEGG" id="vg:54974185"/>
<evidence type="ECO:0000313" key="2">
    <source>
        <dbReference type="Proteomes" id="UP000225149"/>
    </source>
</evidence>
<proteinExistence type="predicted"/>
<dbReference type="EMBL" id="KY065149">
    <property type="protein sequence ID" value="APD18164.1"/>
    <property type="molecule type" value="Genomic_DNA"/>
</dbReference>
<evidence type="ECO:0000313" key="1">
    <source>
        <dbReference type="EMBL" id="APD18164.1"/>
    </source>
</evidence>
<sequence length="123" mass="13777">MAINVNVGLQAQPLSSALERQLNEFLVYRVPRKAVVPSMTESEVRFEQGMMACMEHIHRTLVASAFRVLNAEAMNVCNSCFRPLSLDLNVPISTIMFDSGWNKLLELLNEYHAAQASSDHLTP</sequence>
<dbReference type="Proteomes" id="UP000225149">
    <property type="component" value="Segment"/>
</dbReference>
<dbReference type="RefSeq" id="YP_009784190.1">
    <property type="nucleotide sequence ID" value="NC_047741.1"/>
</dbReference>